<proteinExistence type="inferred from homology"/>
<dbReference type="SUPFAM" id="SSF53448">
    <property type="entry name" value="Nucleotide-diphospho-sugar transferases"/>
    <property type="match status" value="1"/>
</dbReference>
<dbReference type="Pfam" id="PF00535">
    <property type="entry name" value="Glycos_transf_2"/>
    <property type="match status" value="1"/>
</dbReference>
<dbReference type="EMBL" id="BPQV01000002">
    <property type="protein sequence ID" value="GJE25851.1"/>
    <property type="molecule type" value="Genomic_DNA"/>
</dbReference>
<dbReference type="Gene3D" id="3.90.550.10">
    <property type="entry name" value="Spore Coat Polysaccharide Biosynthesis Protein SpsA, Chain A"/>
    <property type="match status" value="1"/>
</dbReference>
<evidence type="ECO:0000256" key="3">
    <source>
        <dbReference type="ARBA" id="ARBA00022679"/>
    </source>
</evidence>
<dbReference type="InterPro" id="IPR001173">
    <property type="entry name" value="Glyco_trans_2-like"/>
</dbReference>
<evidence type="ECO:0000256" key="4">
    <source>
        <dbReference type="SAM" id="MobiDB-lite"/>
    </source>
</evidence>
<comment type="similarity">
    <text evidence="1">Belongs to the glycosyltransferase 2 family.</text>
</comment>
<evidence type="ECO:0000256" key="2">
    <source>
        <dbReference type="ARBA" id="ARBA00022676"/>
    </source>
</evidence>
<name>A0ABQ4T6H4_METOR</name>
<evidence type="ECO:0000259" key="6">
    <source>
        <dbReference type="Pfam" id="PF13439"/>
    </source>
</evidence>
<evidence type="ECO:0008006" key="9">
    <source>
        <dbReference type="Google" id="ProtNLM"/>
    </source>
</evidence>
<keyword evidence="3" id="KW-0808">Transferase</keyword>
<dbReference type="Gene3D" id="3.40.50.2000">
    <property type="entry name" value="Glycogen Phosphorylase B"/>
    <property type="match status" value="2"/>
</dbReference>
<keyword evidence="2" id="KW-0328">Glycosyltransferase</keyword>
<dbReference type="InterPro" id="IPR029044">
    <property type="entry name" value="Nucleotide-diphossugar_trans"/>
</dbReference>
<sequence length="1024" mass="114606">MVKYFFRFGPRTWFQRPIDLDDNEVDESFYVSQYPDVAASSGQPREHFYRYGWKEGRNPSASFNTLYYARRHLPDGALTENPLLHYRRLGGRNSGLDTRPLDEIAWLALQRAVIAPHFDAVYYGLRYADMIGSMDALDHFLSVGGRKRLNPRPDFDTASYIAHHEHVERSGANPFYHAIAAGTLDAFGAQMARASGLPTGRSPASLDVKAGGVGLGLDRPLRREEILRQIAEAFDRDFYLRKYADVRDAQSDPLIHFHDFGWKERRDPSAFFNTRYYLDRYGDEIPAGTNPLHHYVAVGKALGYHPNPIGSVPWDRPVAPAPAAWRDAIPARGEDADVVVIVPVYRGLDDTLATIHAVLTHRQRAKFSLLVINDCSPEPELTDRLRALARDLLFIYVENERNLGFVGSVNRAIAMVPKADVILLNADTLVFGDWIDRMLAHAAADPRIATITPYSNNASICSYPNANEKNALKLECALAQIDAYAAACNPLRRTELPTGVGFCFYMRRSVIDAIGPLDPAFGRGYGEENDFCLRAIKAGYRNVLAEDIFVFHSGEVSFAEFREAEYIPGQEVLIGKHPDYARRVQAFIAADPGWEGRARLDLYRLARRLGPGAAVLFTFSGSGGIATHVNHLAGRLREAGASVLIVTVDGNAVSLNVFDPDQDLYVPAIESLRIEAGTALLETFLRWLDPAILHVHSFTHASWRATENLMRLLTRFGDRLYVTLHDFNAVCHRSNMVTREGRSRHGIDLEACALCVATDRDVADQVPPQIRMRAWEDFLSRTRANFAPSEDTRARFRRFFPNVAVAVRPHEEVFPAVAPFEGPPAKDGPLRIVTIGAIGPHKGSDLIYSLALDAKARDLPIAYSIVGYSAITRDMTALGVMETGEYRSEKECLEMVKMINPHFGFFPSIWPETYCYSLSSSFFLGLPPVAFDLGAQSERIRESQFGVVLPTTLMDEPQAINDALLALSVEDEWARNRGGFFTRYANFPEDYYGPLEEEPAPRAQGFLRRPPPKGRPVRFQGCRD</sequence>
<gene>
    <name evidence="7" type="ORF">LKMONMHP_0694</name>
</gene>
<reference evidence="7" key="1">
    <citation type="journal article" date="2021" name="Front. Microbiol.">
        <title>Comprehensive Comparative Genomics and Phenotyping of Methylobacterium Species.</title>
        <authorList>
            <person name="Alessa O."/>
            <person name="Ogura Y."/>
            <person name="Fujitani Y."/>
            <person name="Takami H."/>
            <person name="Hayashi T."/>
            <person name="Sahin N."/>
            <person name="Tani A."/>
        </authorList>
    </citation>
    <scope>NUCLEOTIDE SEQUENCE</scope>
    <source>
        <strain evidence="7">NBRC 15689</strain>
    </source>
</reference>
<feature type="region of interest" description="Disordered" evidence="4">
    <location>
        <begin position="1001"/>
        <end position="1024"/>
    </location>
</feature>
<dbReference type="RefSeq" id="WP_238309812.1">
    <property type="nucleotide sequence ID" value="NZ_BPQV01000002.1"/>
</dbReference>
<dbReference type="PANTHER" id="PTHR43179">
    <property type="entry name" value="RHAMNOSYLTRANSFERASE WBBL"/>
    <property type="match status" value="1"/>
</dbReference>
<dbReference type="PANTHER" id="PTHR43179:SF12">
    <property type="entry name" value="GALACTOFURANOSYLTRANSFERASE GLFT2"/>
    <property type="match status" value="1"/>
</dbReference>
<dbReference type="Pfam" id="PF13439">
    <property type="entry name" value="Glyco_transf_4"/>
    <property type="match status" value="1"/>
</dbReference>
<accession>A0ABQ4T6H4</accession>
<protein>
    <recommendedName>
        <fullName evidence="9">Glycosyltransferase</fullName>
    </recommendedName>
</protein>
<evidence type="ECO:0000259" key="5">
    <source>
        <dbReference type="Pfam" id="PF00535"/>
    </source>
</evidence>
<comment type="caution">
    <text evidence="7">The sequence shown here is derived from an EMBL/GenBank/DDBJ whole genome shotgun (WGS) entry which is preliminary data.</text>
</comment>
<organism evidence="7 8">
    <name type="scientific">Methylobacterium organophilum</name>
    <dbReference type="NCBI Taxonomy" id="410"/>
    <lineage>
        <taxon>Bacteria</taxon>
        <taxon>Pseudomonadati</taxon>
        <taxon>Pseudomonadota</taxon>
        <taxon>Alphaproteobacteria</taxon>
        <taxon>Hyphomicrobiales</taxon>
        <taxon>Methylobacteriaceae</taxon>
        <taxon>Methylobacterium</taxon>
    </lineage>
</organism>
<feature type="domain" description="Glycosyltransferase 2-like" evidence="5">
    <location>
        <begin position="340"/>
        <end position="514"/>
    </location>
</feature>
<keyword evidence="8" id="KW-1185">Reference proteome</keyword>
<dbReference type="Proteomes" id="UP001055156">
    <property type="component" value="Unassembled WGS sequence"/>
</dbReference>
<reference evidence="7" key="2">
    <citation type="submission" date="2021-08" db="EMBL/GenBank/DDBJ databases">
        <authorList>
            <person name="Tani A."/>
            <person name="Ola A."/>
            <person name="Ogura Y."/>
            <person name="Katsura K."/>
            <person name="Hayashi T."/>
        </authorList>
    </citation>
    <scope>NUCLEOTIDE SEQUENCE</scope>
    <source>
        <strain evidence="7">NBRC 15689</strain>
    </source>
</reference>
<dbReference type="InterPro" id="IPR028098">
    <property type="entry name" value="Glyco_trans_4-like_N"/>
</dbReference>
<dbReference type="SUPFAM" id="SSF53756">
    <property type="entry name" value="UDP-Glycosyltransferase/glycogen phosphorylase"/>
    <property type="match status" value="1"/>
</dbReference>
<evidence type="ECO:0000313" key="8">
    <source>
        <dbReference type="Proteomes" id="UP001055156"/>
    </source>
</evidence>
<feature type="domain" description="Glycosyltransferase subfamily 4-like N-terminal" evidence="6">
    <location>
        <begin position="623"/>
        <end position="800"/>
    </location>
</feature>
<evidence type="ECO:0000256" key="1">
    <source>
        <dbReference type="ARBA" id="ARBA00006739"/>
    </source>
</evidence>
<evidence type="ECO:0000313" key="7">
    <source>
        <dbReference type="EMBL" id="GJE25851.1"/>
    </source>
</evidence>